<evidence type="ECO:0000313" key="2">
    <source>
        <dbReference type="Proteomes" id="UP000182567"/>
    </source>
</evidence>
<evidence type="ECO:0000313" key="1">
    <source>
        <dbReference type="EMBL" id="APC16299.1"/>
    </source>
</evidence>
<proteinExistence type="predicted"/>
<dbReference type="EMBL" id="CP017886">
    <property type="protein sequence ID" value="APC16299.1"/>
    <property type="molecule type" value="Genomic_DNA"/>
</dbReference>
<organism evidence="1 2">
    <name type="scientific">Pseudomonas frederiksbergensis</name>
    <dbReference type="NCBI Taxonomy" id="104087"/>
    <lineage>
        <taxon>Bacteria</taxon>
        <taxon>Pseudomonadati</taxon>
        <taxon>Pseudomonadota</taxon>
        <taxon>Gammaproteobacteria</taxon>
        <taxon>Pseudomonadales</taxon>
        <taxon>Pseudomonadaceae</taxon>
        <taxon>Pseudomonas</taxon>
    </lineage>
</organism>
<dbReference type="OrthoDB" id="7062241at2"/>
<dbReference type="RefSeq" id="WP_071552215.1">
    <property type="nucleotide sequence ID" value="NZ_CP017886.1"/>
</dbReference>
<sequence>MEQTANEILQLLESNLYVLESEVLVREIKVTLSIESLNPTVGIKIWLEQTIDGPTYTYTLSHYFKTPTQAGAYVPGSRTHSTEKATLQAALSALTMHYPEAILKKHEPDESWLIPNQYY</sequence>
<accession>A0A1J0EK58</accession>
<dbReference type="GeneID" id="46908844"/>
<dbReference type="AlphaFoldDB" id="A0A1J0EK58"/>
<name>A0A1J0EK58_9PSED</name>
<protein>
    <submittedName>
        <fullName evidence="1">Uncharacterized protein</fullName>
    </submittedName>
</protein>
<reference evidence="2" key="1">
    <citation type="submission" date="2016-10" db="EMBL/GenBank/DDBJ databases">
        <title>Pseudomonas frederiksbergensis ERGS4:02 complete genome.</title>
        <authorList>
            <person name="Kumar R."/>
            <person name="Acharya V."/>
            <person name="Singh D."/>
        </authorList>
    </citation>
    <scope>NUCLEOTIDE SEQUENCE [LARGE SCALE GENOMIC DNA]</scope>
    <source>
        <strain evidence="2">ERGS4:02</strain>
    </source>
</reference>
<gene>
    <name evidence="1" type="ORF">BLL42_11375</name>
</gene>
<dbReference type="Proteomes" id="UP000182567">
    <property type="component" value="Chromosome"/>
</dbReference>